<feature type="binding site" evidence="7">
    <location>
        <position position="63"/>
    </location>
    <ligand>
        <name>Zn(2+)</name>
        <dbReference type="ChEBI" id="CHEBI:29105"/>
        <label>2</label>
    </ligand>
</feature>
<dbReference type="UniPathway" id="UPA00619">
    <property type="reaction ID" value="UER00676"/>
</dbReference>
<dbReference type="GO" id="GO:0019243">
    <property type="term" value="P:methylglyoxal catabolic process to D-lactate via S-lactoyl-glutathione"/>
    <property type="evidence" value="ECO:0007669"/>
    <property type="project" value="UniProtKB-UniRule"/>
</dbReference>
<dbReference type="Gene3D" id="3.60.15.10">
    <property type="entry name" value="Ribonuclease Z/Hydroxyacylglutathione hydrolase-like"/>
    <property type="match status" value="1"/>
</dbReference>
<comment type="similarity">
    <text evidence="3 7">Belongs to the metallo-beta-lactamase superfamily. Glyoxalase II family.</text>
</comment>
<organism evidence="9 10">
    <name type="scientific">Thiomicrorhabdus sediminis</name>
    <dbReference type="NCBI Taxonomy" id="2580412"/>
    <lineage>
        <taxon>Bacteria</taxon>
        <taxon>Pseudomonadati</taxon>
        <taxon>Pseudomonadota</taxon>
        <taxon>Gammaproteobacteria</taxon>
        <taxon>Thiotrichales</taxon>
        <taxon>Piscirickettsiaceae</taxon>
        <taxon>Thiomicrorhabdus</taxon>
    </lineage>
</organism>
<comment type="pathway">
    <text evidence="2 7">Secondary metabolite metabolism; methylglyoxal degradation; (R)-lactate from methylglyoxal: step 2/2.</text>
</comment>
<dbReference type="InterPro" id="IPR001279">
    <property type="entry name" value="Metallo-B-lactamas"/>
</dbReference>
<evidence type="ECO:0000313" key="10">
    <source>
        <dbReference type="Proteomes" id="UP000304864"/>
    </source>
</evidence>
<dbReference type="GO" id="GO:0046872">
    <property type="term" value="F:metal ion binding"/>
    <property type="evidence" value="ECO:0007669"/>
    <property type="project" value="UniProtKB-KW"/>
</dbReference>
<dbReference type="PANTHER" id="PTHR43705:SF1">
    <property type="entry name" value="HYDROXYACYLGLUTATHIONE HYDROLASE GLOB"/>
    <property type="match status" value="1"/>
</dbReference>
<feature type="binding site" evidence="7">
    <location>
        <position position="175"/>
    </location>
    <ligand>
        <name>Zn(2+)</name>
        <dbReference type="ChEBI" id="CHEBI:29105"/>
        <label>2</label>
    </ligand>
</feature>
<dbReference type="InterPro" id="IPR036866">
    <property type="entry name" value="RibonucZ/Hydroxyglut_hydro"/>
</dbReference>
<feature type="binding site" evidence="7">
    <location>
        <position position="137"/>
    </location>
    <ligand>
        <name>Zn(2+)</name>
        <dbReference type="ChEBI" id="CHEBI:29105"/>
        <label>2</label>
    </ligand>
</feature>
<feature type="binding site" evidence="7">
    <location>
        <position position="59"/>
    </location>
    <ligand>
        <name>Zn(2+)</name>
        <dbReference type="ChEBI" id="CHEBI:29105"/>
        <label>1</label>
    </ligand>
</feature>
<dbReference type="PANTHER" id="PTHR43705">
    <property type="entry name" value="HYDROXYACYLGLUTATHIONE HYDROLASE"/>
    <property type="match status" value="1"/>
</dbReference>
<dbReference type="Pfam" id="PF00753">
    <property type="entry name" value="Lactamase_B"/>
    <property type="match status" value="1"/>
</dbReference>
<dbReference type="EMBL" id="CP040602">
    <property type="protein sequence ID" value="QCU90369.1"/>
    <property type="molecule type" value="Genomic_DNA"/>
</dbReference>
<dbReference type="KEGG" id="thig:FE785_06855"/>
<evidence type="ECO:0000256" key="2">
    <source>
        <dbReference type="ARBA" id="ARBA00004963"/>
    </source>
</evidence>
<feature type="domain" description="Metallo-beta-lactamase" evidence="8">
    <location>
        <begin position="18"/>
        <end position="175"/>
    </location>
</feature>
<dbReference type="Pfam" id="PF16123">
    <property type="entry name" value="HAGH_C"/>
    <property type="match status" value="1"/>
</dbReference>
<comment type="subunit">
    <text evidence="7">Monomer.</text>
</comment>
<accession>A0A4P9K5W3</accession>
<dbReference type="InterPro" id="IPR050110">
    <property type="entry name" value="Glyoxalase_II_hydrolase"/>
</dbReference>
<protein>
    <recommendedName>
        <fullName evidence="7">Hydroxyacylglutathione hydrolase</fullName>
        <ecNumber evidence="7">3.1.2.6</ecNumber>
    </recommendedName>
    <alternativeName>
        <fullName evidence="7">Glyoxalase II</fullName>
        <shortName evidence="7">Glx II</shortName>
    </alternativeName>
</protein>
<dbReference type="NCBIfam" id="TIGR03413">
    <property type="entry name" value="GSH_gloB"/>
    <property type="match status" value="1"/>
</dbReference>
<evidence type="ECO:0000256" key="4">
    <source>
        <dbReference type="ARBA" id="ARBA00022723"/>
    </source>
</evidence>
<feature type="binding site" evidence="7">
    <location>
        <position position="120"/>
    </location>
    <ligand>
        <name>Zn(2+)</name>
        <dbReference type="ChEBI" id="CHEBI:29105"/>
        <label>1</label>
    </ligand>
</feature>
<reference evidence="9 10" key="1">
    <citation type="submission" date="2019-05" db="EMBL/GenBank/DDBJ databases">
        <title>Thiomicrorhabdus sediminis sp. nov, a novel sulfur-oxidizing bacterium isolated from coastal sediment.</title>
        <authorList>
            <person name="Liu X."/>
        </authorList>
    </citation>
    <scope>NUCLEOTIDE SEQUENCE [LARGE SCALE GENOMIC DNA]</scope>
    <source>
        <strain evidence="9 10">G1</strain>
    </source>
</reference>
<evidence type="ECO:0000256" key="1">
    <source>
        <dbReference type="ARBA" id="ARBA00001623"/>
    </source>
</evidence>
<keyword evidence="10" id="KW-1185">Reference proteome</keyword>
<dbReference type="GO" id="GO:0004416">
    <property type="term" value="F:hydroxyacylglutathione hydrolase activity"/>
    <property type="evidence" value="ECO:0007669"/>
    <property type="project" value="UniProtKB-UniRule"/>
</dbReference>
<keyword evidence="6 7" id="KW-0862">Zinc</keyword>
<keyword evidence="4 7" id="KW-0479">Metal-binding</keyword>
<dbReference type="EC" id="3.1.2.6" evidence="7"/>
<evidence type="ECO:0000259" key="8">
    <source>
        <dbReference type="SMART" id="SM00849"/>
    </source>
</evidence>
<name>A0A4P9K5W3_9GAMM</name>
<evidence type="ECO:0000256" key="6">
    <source>
        <dbReference type="ARBA" id="ARBA00022833"/>
    </source>
</evidence>
<proteinExistence type="inferred from homology"/>
<dbReference type="OrthoDB" id="9802248at2"/>
<comment type="cofactor">
    <cofactor evidence="7">
        <name>Zn(2+)</name>
        <dbReference type="ChEBI" id="CHEBI:29105"/>
    </cofactor>
    <text evidence="7">Binds 2 Zn(2+) ions per subunit.</text>
</comment>
<dbReference type="SMART" id="SM00849">
    <property type="entry name" value="Lactamase_B"/>
    <property type="match status" value="1"/>
</dbReference>
<evidence type="ECO:0000313" key="9">
    <source>
        <dbReference type="EMBL" id="QCU90369.1"/>
    </source>
</evidence>
<dbReference type="InterPro" id="IPR017782">
    <property type="entry name" value="Hydroxyacylglutathione_Hdrlase"/>
</dbReference>
<gene>
    <name evidence="7 9" type="primary">gloB</name>
    <name evidence="9" type="ORF">FE785_06855</name>
</gene>
<dbReference type="HAMAP" id="MF_01374">
    <property type="entry name" value="Glyoxalase_2"/>
    <property type="match status" value="1"/>
</dbReference>
<comment type="catalytic activity">
    <reaction evidence="1 7">
        <text>an S-(2-hydroxyacyl)glutathione + H2O = a 2-hydroxy carboxylate + glutathione + H(+)</text>
        <dbReference type="Rhea" id="RHEA:21864"/>
        <dbReference type="ChEBI" id="CHEBI:15377"/>
        <dbReference type="ChEBI" id="CHEBI:15378"/>
        <dbReference type="ChEBI" id="CHEBI:57925"/>
        <dbReference type="ChEBI" id="CHEBI:58896"/>
        <dbReference type="ChEBI" id="CHEBI:71261"/>
        <dbReference type="EC" id="3.1.2.6"/>
    </reaction>
</comment>
<dbReference type="InterPro" id="IPR032282">
    <property type="entry name" value="HAGH_C"/>
</dbReference>
<dbReference type="InterPro" id="IPR035680">
    <property type="entry name" value="Clx_II_MBL"/>
</dbReference>
<feature type="binding site" evidence="7">
    <location>
        <position position="61"/>
    </location>
    <ligand>
        <name>Zn(2+)</name>
        <dbReference type="ChEBI" id="CHEBI:29105"/>
        <label>1</label>
    </ligand>
</feature>
<dbReference type="CDD" id="cd07723">
    <property type="entry name" value="hydroxyacylglutathione_hydrolase_MBL-fold"/>
    <property type="match status" value="1"/>
</dbReference>
<dbReference type="Proteomes" id="UP000304864">
    <property type="component" value="Chromosome"/>
</dbReference>
<dbReference type="AlphaFoldDB" id="A0A4P9K5W3"/>
<feature type="binding site" evidence="7">
    <location>
        <position position="64"/>
    </location>
    <ligand>
        <name>Zn(2+)</name>
        <dbReference type="ChEBI" id="CHEBI:29105"/>
        <label>2</label>
    </ligand>
</feature>
<keyword evidence="5 7" id="KW-0378">Hydrolase</keyword>
<evidence type="ECO:0000256" key="5">
    <source>
        <dbReference type="ARBA" id="ARBA00022801"/>
    </source>
</evidence>
<sequence>MALFMNIVGLPALVDTYENYIWVIHNNQQAWVVDPGEARPVIDYLQQNDLQLAGILITHKHGDHVNGINQLVTQCATVGDLPIYGSALTPLAAINHPLQEGDAITLGDSLTLKVLYTPGHTEDHIAFYNEKMLFCGDTLFTAGCGRILGGSIEQFSDSVLKLRELPDDIAFYCGHEYTQTNLAFSQIVEPENQALLERIQNTHIDYPQILTAAQSTLGEEKATNPFMRFDLNPLKKRLIERGAANNPASLFATLRAWKDDFDRTH</sequence>
<evidence type="ECO:0000256" key="3">
    <source>
        <dbReference type="ARBA" id="ARBA00006759"/>
    </source>
</evidence>
<dbReference type="PIRSF" id="PIRSF005457">
    <property type="entry name" value="Glx"/>
    <property type="match status" value="1"/>
</dbReference>
<dbReference type="SUPFAM" id="SSF56281">
    <property type="entry name" value="Metallo-hydrolase/oxidoreductase"/>
    <property type="match status" value="1"/>
</dbReference>
<feature type="binding site" evidence="7">
    <location>
        <position position="137"/>
    </location>
    <ligand>
        <name>Zn(2+)</name>
        <dbReference type="ChEBI" id="CHEBI:29105"/>
        <label>1</label>
    </ligand>
</feature>
<evidence type="ECO:0000256" key="7">
    <source>
        <dbReference type="HAMAP-Rule" id="MF_01374"/>
    </source>
</evidence>
<comment type="function">
    <text evidence="7">Thiolesterase that catalyzes the hydrolysis of S-D-lactoyl-glutathione to form glutathione and D-lactic acid.</text>
</comment>